<name>A0A2K3KSF0_TRIPR</name>
<protein>
    <submittedName>
        <fullName evidence="1">Uncharacterized protein</fullName>
    </submittedName>
</protein>
<organism evidence="1 2">
    <name type="scientific">Trifolium pratense</name>
    <name type="common">Red clover</name>
    <dbReference type="NCBI Taxonomy" id="57577"/>
    <lineage>
        <taxon>Eukaryota</taxon>
        <taxon>Viridiplantae</taxon>
        <taxon>Streptophyta</taxon>
        <taxon>Embryophyta</taxon>
        <taxon>Tracheophyta</taxon>
        <taxon>Spermatophyta</taxon>
        <taxon>Magnoliopsida</taxon>
        <taxon>eudicotyledons</taxon>
        <taxon>Gunneridae</taxon>
        <taxon>Pentapetalae</taxon>
        <taxon>rosids</taxon>
        <taxon>fabids</taxon>
        <taxon>Fabales</taxon>
        <taxon>Fabaceae</taxon>
        <taxon>Papilionoideae</taxon>
        <taxon>50 kb inversion clade</taxon>
        <taxon>NPAAA clade</taxon>
        <taxon>Hologalegina</taxon>
        <taxon>IRL clade</taxon>
        <taxon>Trifolieae</taxon>
        <taxon>Trifolium</taxon>
    </lineage>
</organism>
<gene>
    <name evidence="1" type="ORF">L195_g056586</name>
</gene>
<reference evidence="1 2" key="1">
    <citation type="journal article" date="2014" name="Am. J. Bot.">
        <title>Genome assembly and annotation for red clover (Trifolium pratense; Fabaceae).</title>
        <authorList>
            <person name="Istvanek J."/>
            <person name="Jaros M."/>
            <person name="Krenek A."/>
            <person name="Repkova J."/>
        </authorList>
    </citation>
    <scope>NUCLEOTIDE SEQUENCE [LARGE SCALE GENOMIC DNA]</scope>
    <source>
        <strain evidence="2">cv. Tatra</strain>
        <tissue evidence="1">Young leaves</tissue>
    </source>
</reference>
<dbReference type="AlphaFoldDB" id="A0A2K3KSF0"/>
<proteinExistence type="predicted"/>
<evidence type="ECO:0000313" key="1">
    <source>
        <dbReference type="EMBL" id="PNX69201.1"/>
    </source>
</evidence>
<evidence type="ECO:0000313" key="2">
    <source>
        <dbReference type="Proteomes" id="UP000236291"/>
    </source>
</evidence>
<feature type="non-terminal residue" evidence="1">
    <location>
        <position position="1"/>
    </location>
</feature>
<comment type="caution">
    <text evidence="1">The sequence shown here is derived from an EMBL/GenBank/DDBJ whole genome shotgun (WGS) entry which is preliminary data.</text>
</comment>
<dbReference type="Proteomes" id="UP000236291">
    <property type="component" value="Unassembled WGS sequence"/>
</dbReference>
<dbReference type="ExpressionAtlas" id="A0A2K3KSF0">
    <property type="expression patterns" value="baseline"/>
</dbReference>
<accession>A0A2K3KSF0</accession>
<sequence>AKPTGANLLGEARPMEQVLAEKGLNQKVLPSDDGRSESTRNYQCQIEIFKRYLGTRLFNSSPLDLISAHISQSLLIAK</sequence>
<dbReference type="EMBL" id="ASHM01107846">
    <property type="protein sequence ID" value="PNX69201.1"/>
    <property type="molecule type" value="Genomic_DNA"/>
</dbReference>
<reference evidence="1 2" key="2">
    <citation type="journal article" date="2017" name="Front. Plant Sci.">
        <title>Gene Classification and Mining of Molecular Markers Useful in Red Clover (Trifolium pratense) Breeding.</title>
        <authorList>
            <person name="Istvanek J."/>
            <person name="Dluhosova J."/>
            <person name="Dluhos P."/>
            <person name="Patkova L."/>
            <person name="Nedelnik J."/>
            <person name="Repkova J."/>
        </authorList>
    </citation>
    <scope>NUCLEOTIDE SEQUENCE [LARGE SCALE GENOMIC DNA]</scope>
    <source>
        <strain evidence="2">cv. Tatra</strain>
        <tissue evidence="1">Young leaves</tissue>
    </source>
</reference>